<feature type="coiled-coil region" evidence="1">
    <location>
        <begin position="489"/>
        <end position="520"/>
    </location>
</feature>
<dbReference type="AlphaFoldDB" id="A0AAV9FWE4"/>
<feature type="region of interest" description="Disordered" evidence="2">
    <location>
        <begin position="618"/>
        <end position="659"/>
    </location>
</feature>
<feature type="compositionally biased region" description="Low complexity" evidence="2">
    <location>
        <begin position="694"/>
        <end position="710"/>
    </location>
</feature>
<feature type="compositionally biased region" description="Basic and acidic residues" evidence="2">
    <location>
        <begin position="133"/>
        <end position="145"/>
    </location>
</feature>
<feature type="compositionally biased region" description="Polar residues" evidence="2">
    <location>
        <begin position="953"/>
        <end position="971"/>
    </location>
</feature>
<reference evidence="3" key="2">
    <citation type="submission" date="2023-05" db="EMBL/GenBank/DDBJ databases">
        <authorList>
            <consortium name="Lawrence Berkeley National Laboratory"/>
            <person name="Steindorff A."/>
            <person name="Hensen N."/>
            <person name="Bonometti L."/>
            <person name="Westerberg I."/>
            <person name="Brannstrom I.O."/>
            <person name="Guillou S."/>
            <person name="Cros-Aarteil S."/>
            <person name="Calhoun S."/>
            <person name="Haridas S."/>
            <person name="Kuo A."/>
            <person name="Mondo S."/>
            <person name="Pangilinan J."/>
            <person name="Riley R."/>
            <person name="Labutti K."/>
            <person name="Andreopoulos B."/>
            <person name="Lipzen A."/>
            <person name="Chen C."/>
            <person name="Yanf M."/>
            <person name="Daum C."/>
            <person name="Ng V."/>
            <person name="Clum A."/>
            <person name="Ohm R."/>
            <person name="Martin F."/>
            <person name="Silar P."/>
            <person name="Natvig D."/>
            <person name="Lalanne C."/>
            <person name="Gautier V."/>
            <person name="Ament-Velasquez S.L."/>
            <person name="Kruys A."/>
            <person name="Hutchinson M.I."/>
            <person name="Powell A.J."/>
            <person name="Barry K."/>
            <person name="Miller A.N."/>
            <person name="Grigoriev I.V."/>
            <person name="Debuchy R."/>
            <person name="Gladieux P."/>
            <person name="Thoren M.H."/>
            <person name="Johannesson H."/>
        </authorList>
    </citation>
    <scope>NUCLEOTIDE SEQUENCE</scope>
    <source>
        <strain evidence="3">PSN243</strain>
    </source>
</reference>
<feature type="coiled-coil region" evidence="1">
    <location>
        <begin position="350"/>
        <end position="377"/>
    </location>
</feature>
<proteinExistence type="predicted"/>
<reference evidence="3" key="1">
    <citation type="journal article" date="2023" name="Mol. Phylogenet. Evol.">
        <title>Genome-scale phylogeny and comparative genomics of the fungal order Sordariales.</title>
        <authorList>
            <person name="Hensen N."/>
            <person name="Bonometti L."/>
            <person name="Westerberg I."/>
            <person name="Brannstrom I.O."/>
            <person name="Guillou S."/>
            <person name="Cros-Aarteil S."/>
            <person name="Calhoun S."/>
            <person name="Haridas S."/>
            <person name="Kuo A."/>
            <person name="Mondo S."/>
            <person name="Pangilinan J."/>
            <person name="Riley R."/>
            <person name="LaButti K."/>
            <person name="Andreopoulos B."/>
            <person name="Lipzen A."/>
            <person name="Chen C."/>
            <person name="Yan M."/>
            <person name="Daum C."/>
            <person name="Ng V."/>
            <person name="Clum A."/>
            <person name="Steindorff A."/>
            <person name="Ohm R.A."/>
            <person name="Martin F."/>
            <person name="Silar P."/>
            <person name="Natvig D.O."/>
            <person name="Lalanne C."/>
            <person name="Gautier V."/>
            <person name="Ament-Velasquez S.L."/>
            <person name="Kruys A."/>
            <person name="Hutchinson M.I."/>
            <person name="Powell A.J."/>
            <person name="Barry K."/>
            <person name="Miller A.N."/>
            <person name="Grigoriev I.V."/>
            <person name="Debuchy R."/>
            <person name="Gladieux P."/>
            <person name="Hiltunen Thoren M."/>
            <person name="Johannesson H."/>
        </authorList>
    </citation>
    <scope>NUCLEOTIDE SEQUENCE</scope>
    <source>
        <strain evidence="3">PSN243</strain>
    </source>
</reference>
<feature type="compositionally biased region" description="Pro residues" evidence="2">
    <location>
        <begin position="641"/>
        <end position="651"/>
    </location>
</feature>
<keyword evidence="4" id="KW-1185">Reference proteome</keyword>
<dbReference type="EMBL" id="MU866044">
    <property type="protein sequence ID" value="KAK4441941.1"/>
    <property type="molecule type" value="Genomic_DNA"/>
</dbReference>
<organism evidence="3 4">
    <name type="scientific">Podospora aff. communis PSN243</name>
    <dbReference type="NCBI Taxonomy" id="3040156"/>
    <lineage>
        <taxon>Eukaryota</taxon>
        <taxon>Fungi</taxon>
        <taxon>Dikarya</taxon>
        <taxon>Ascomycota</taxon>
        <taxon>Pezizomycotina</taxon>
        <taxon>Sordariomycetes</taxon>
        <taxon>Sordariomycetidae</taxon>
        <taxon>Sordariales</taxon>
        <taxon>Podosporaceae</taxon>
        <taxon>Podospora</taxon>
    </lineage>
</organism>
<feature type="compositionally biased region" description="Polar residues" evidence="2">
    <location>
        <begin position="92"/>
        <end position="128"/>
    </location>
</feature>
<feature type="compositionally biased region" description="Pro residues" evidence="2">
    <location>
        <begin position="229"/>
        <end position="239"/>
    </location>
</feature>
<feature type="non-terminal residue" evidence="3">
    <location>
        <position position="1033"/>
    </location>
</feature>
<accession>A0AAV9FWE4</accession>
<evidence type="ECO:0000256" key="1">
    <source>
        <dbReference type="SAM" id="Coils"/>
    </source>
</evidence>
<protein>
    <recommendedName>
        <fullName evidence="5">Myosin heavy chain</fullName>
    </recommendedName>
</protein>
<dbReference type="SUPFAM" id="SSF58104">
    <property type="entry name" value="Methyl-accepting chemotaxis protein (MCP) signaling domain"/>
    <property type="match status" value="1"/>
</dbReference>
<feature type="region of interest" description="Disordered" evidence="2">
    <location>
        <begin position="672"/>
        <end position="716"/>
    </location>
</feature>
<keyword evidence="1" id="KW-0175">Coiled coil</keyword>
<feature type="compositionally biased region" description="Low complexity" evidence="2">
    <location>
        <begin position="33"/>
        <end position="47"/>
    </location>
</feature>
<evidence type="ECO:0000256" key="2">
    <source>
        <dbReference type="SAM" id="MobiDB-lite"/>
    </source>
</evidence>
<feature type="compositionally biased region" description="Low complexity" evidence="2">
    <location>
        <begin position="923"/>
        <end position="937"/>
    </location>
</feature>
<feature type="region of interest" description="Disordered" evidence="2">
    <location>
        <begin position="28"/>
        <end position="246"/>
    </location>
</feature>
<name>A0AAV9FWE4_9PEZI</name>
<comment type="caution">
    <text evidence="3">The sequence shown here is derived from an EMBL/GenBank/DDBJ whole genome shotgun (WGS) entry which is preliminary data.</text>
</comment>
<gene>
    <name evidence="3" type="ORF">QBC34DRAFT_419472</name>
</gene>
<feature type="compositionally biased region" description="Basic and acidic residues" evidence="2">
    <location>
        <begin position="876"/>
        <end position="887"/>
    </location>
</feature>
<feature type="coiled-coil region" evidence="1">
    <location>
        <begin position="297"/>
        <end position="324"/>
    </location>
</feature>
<evidence type="ECO:0000313" key="4">
    <source>
        <dbReference type="Proteomes" id="UP001321760"/>
    </source>
</evidence>
<feature type="compositionally biased region" description="Basic residues" evidence="2">
    <location>
        <begin position="798"/>
        <end position="808"/>
    </location>
</feature>
<evidence type="ECO:0000313" key="3">
    <source>
        <dbReference type="EMBL" id="KAK4441941.1"/>
    </source>
</evidence>
<evidence type="ECO:0008006" key="5">
    <source>
        <dbReference type="Google" id="ProtNLM"/>
    </source>
</evidence>
<dbReference type="Gene3D" id="1.10.287.950">
    <property type="entry name" value="Methyl-accepting chemotaxis protein"/>
    <property type="match status" value="1"/>
</dbReference>
<sequence length="1033" mass="112960">MTDPAESSRALILHRHAEDLSQALVVRGPRGDSSAAMSDVAAVSESVTSDIASPQPAPGGSSKRQSSTWKGKRPAKSGFSGGAVGSGAAPNGQRNGGAQRQSYQSRETQNTSGARRNQPVDNRGSNRFPSVAEQHEGSESSDVRQHPPRHQRQDYVYTEPRTNPAQQPGDDGRAPTRQQGSGRPLEERLNRKTPYREPVQADPGPSAYFPPGNFYSSYPGLQHPQAPMTIPPQTAPPQAPLQRTAEAQKIAEKAMELALLGKLKDELKSVEASIVARHEKLEMALELHASQLKESDAERQAQRAKEMEELVRRMDQKFEILLKEKLGPIYELRGDLESAKKDLDFQTKLRQGQDLKLEELTRKLEHLEAVLKEKSDRDAGLRTKQAMEAISAAKRELESELDITRKFMEGERKELRAMVTEACEMEERVRKAMEDAKSRADASKMSYEDDVRTLEEIRQLTKNMTATARGVEDVADQAFKGVGEAKKMLAEIHKATEAAKEEAEGAKEEAEKSRKTVAEVKGTLQHIERDARSFHETAAEVKRVAEESKDGMYEIERVLRETRRFADLAQRSAEEATLATEQAKITTDNANIAAEQAKRSSEEAMKTATEARRMANEAAGYKGPSGGPTPLRPGVPMHPGWTPPEELPPGFGPLFTGPAAGAAKGFSQFQIPPSHRAHSFHSAQGGSQHDMEASSTTGSSLGDSTSTTQSEDPEAKREIRMFKQVLYDAFFDVMSDTRPWFRNEDAMGMGMAGLGVQPAPWQSSQPLDRSWQHGRRQGRSSVPLEAVSADESESTWQRSRKHGKKKSAVKQGGLFATGGRPRFKRKASGKSGRSDGTVTNGVDGPKKARKRRHTTAAVASDSDGDDPPRQTSTESALDHGYSDDEHSQTSFHSALSGEESSEDDGSDQGLGDHRHQESAYTGSTSSRRSLSSLVSRNSVHKGRKHHPLMVEGESSSRAMRALSPSTGTNRATPARTPRHGRGQAQGSMAGVDAMPTPFIQQVFVGPSRGAEPPKPVRRRVYATSETEESEGSV</sequence>
<feature type="compositionally biased region" description="Basic residues" evidence="2">
    <location>
        <begin position="938"/>
        <end position="947"/>
    </location>
</feature>
<dbReference type="Proteomes" id="UP001321760">
    <property type="component" value="Unassembled WGS sequence"/>
</dbReference>
<feature type="region of interest" description="Disordered" evidence="2">
    <location>
        <begin position="757"/>
        <end position="1033"/>
    </location>
</feature>